<dbReference type="PANTHER" id="PTHR35010:SF2">
    <property type="entry name" value="BLL4672 PROTEIN"/>
    <property type="match status" value="1"/>
</dbReference>
<dbReference type="Gene3D" id="3.30.450.180">
    <property type="match status" value="1"/>
</dbReference>
<dbReference type="SMART" id="SM00530">
    <property type="entry name" value="HTH_XRE"/>
    <property type="match status" value="1"/>
</dbReference>
<dbReference type="Proteomes" id="UP000263377">
    <property type="component" value="Unassembled WGS sequence"/>
</dbReference>
<dbReference type="PANTHER" id="PTHR35010">
    <property type="entry name" value="BLL4672 PROTEIN-RELATED"/>
    <property type="match status" value="1"/>
</dbReference>
<dbReference type="InterPro" id="IPR001387">
    <property type="entry name" value="Cro/C1-type_HTH"/>
</dbReference>
<name>A0A372ZYV1_9ACTN</name>
<dbReference type="InterPro" id="IPR041413">
    <property type="entry name" value="MLTR_LBD"/>
</dbReference>
<evidence type="ECO:0000313" key="3">
    <source>
        <dbReference type="Proteomes" id="UP000263377"/>
    </source>
</evidence>
<organism evidence="2 3">
    <name type="scientific">Kitasatospora xanthocidica</name>
    <dbReference type="NCBI Taxonomy" id="83382"/>
    <lineage>
        <taxon>Bacteria</taxon>
        <taxon>Bacillati</taxon>
        <taxon>Actinomycetota</taxon>
        <taxon>Actinomycetes</taxon>
        <taxon>Kitasatosporales</taxon>
        <taxon>Streptomycetaceae</taxon>
        <taxon>Kitasatospora</taxon>
    </lineage>
</organism>
<dbReference type="PROSITE" id="PS50943">
    <property type="entry name" value="HTH_CROC1"/>
    <property type="match status" value="1"/>
</dbReference>
<evidence type="ECO:0000259" key="1">
    <source>
        <dbReference type="PROSITE" id="PS50943"/>
    </source>
</evidence>
<sequence>MENTLGDFLRSRRARILPEEVGLPSHGRRRVRGLRREEVAQLAGVSVDYYVRLEQGRGGSASDAVLDAVARVLRLDGVEAAHLRSLVRPPKAPAASAARVRGRQRVRPGTRLLLDLMTGVPAFVLGRRMDVLAWNALGDAVNGFSTRSDAGPDGLPNQARHAFLDPSAREYYGQWDAVAAETVAFLRRDAGLHPEDPELAALVGELSLRSAEFVRLWADHLVREKTHGVKQVNHPLVGGLDFGYETLGVNGSPEQLLVVYTAPADSPTAQKLALLASWTAPGAVAGGAGAVTEGAGTDGAAAEGAEAP</sequence>
<dbReference type="Pfam" id="PF17765">
    <property type="entry name" value="MLTR_LBD"/>
    <property type="match status" value="1"/>
</dbReference>
<reference evidence="2 3" key="1">
    <citation type="submission" date="2018-08" db="EMBL/GenBank/DDBJ databases">
        <title>Diversity &amp; Physiological Properties of Lignin-Decomposing Actinobacteria from Soil.</title>
        <authorList>
            <person name="Roh S.G."/>
            <person name="Kim S.B."/>
        </authorList>
    </citation>
    <scope>NUCLEOTIDE SEQUENCE [LARGE SCALE GENOMIC DNA]</scope>
    <source>
        <strain evidence="2 3">MMS17-GH009</strain>
    </source>
</reference>
<dbReference type="InterPro" id="IPR010982">
    <property type="entry name" value="Lambda_DNA-bd_dom_sf"/>
</dbReference>
<dbReference type="RefSeq" id="WP_117488485.1">
    <property type="nucleotide sequence ID" value="NZ_QVIG01000001.1"/>
</dbReference>
<comment type="caution">
    <text evidence="2">The sequence shown here is derived from an EMBL/GenBank/DDBJ whole genome shotgun (WGS) entry which is preliminary data.</text>
</comment>
<gene>
    <name evidence="2" type="ORF">DR950_23595</name>
</gene>
<evidence type="ECO:0000313" key="2">
    <source>
        <dbReference type="EMBL" id="RGD60375.1"/>
    </source>
</evidence>
<dbReference type="Pfam" id="PF13560">
    <property type="entry name" value="HTH_31"/>
    <property type="match status" value="1"/>
</dbReference>
<dbReference type="GO" id="GO:0003677">
    <property type="term" value="F:DNA binding"/>
    <property type="evidence" value="ECO:0007669"/>
    <property type="project" value="InterPro"/>
</dbReference>
<dbReference type="AlphaFoldDB" id="A0A372ZYV1"/>
<accession>A0A372ZYV1</accession>
<dbReference type="Gene3D" id="1.10.260.40">
    <property type="entry name" value="lambda repressor-like DNA-binding domains"/>
    <property type="match status" value="1"/>
</dbReference>
<dbReference type="SUPFAM" id="SSF47413">
    <property type="entry name" value="lambda repressor-like DNA-binding domains"/>
    <property type="match status" value="1"/>
</dbReference>
<protein>
    <submittedName>
        <fullName evidence="2">XRE family transcriptional regulator</fullName>
    </submittedName>
</protein>
<keyword evidence="3" id="KW-1185">Reference proteome</keyword>
<feature type="domain" description="HTH cro/C1-type" evidence="1">
    <location>
        <begin position="29"/>
        <end position="80"/>
    </location>
</feature>
<proteinExistence type="predicted"/>
<dbReference type="CDD" id="cd00093">
    <property type="entry name" value="HTH_XRE"/>
    <property type="match status" value="1"/>
</dbReference>
<dbReference type="EMBL" id="QVIG01000001">
    <property type="protein sequence ID" value="RGD60375.1"/>
    <property type="molecule type" value="Genomic_DNA"/>
</dbReference>